<dbReference type="AlphaFoldDB" id="X1MP77"/>
<dbReference type="InterPro" id="IPR001296">
    <property type="entry name" value="Glyco_trans_1"/>
</dbReference>
<dbReference type="SUPFAM" id="SSF53756">
    <property type="entry name" value="UDP-Glycosyltransferase/glycogen phosphorylase"/>
    <property type="match status" value="1"/>
</dbReference>
<sequence>MHYLVAAFLKVRKGVPDAKLAIAGKGPEAANLRARIKEMGIEDSTFMLGALSHGQVAELMAA</sequence>
<gene>
    <name evidence="2" type="ORF">S06H3_49062</name>
</gene>
<dbReference type="EMBL" id="BARV01030955">
    <property type="protein sequence ID" value="GAI33133.1"/>
    <property type="molecule type" value="Genomic_DNA"/>
</dbReference>
<comment type="caution">
    <text evidence="2">The sequence shown here is derived from an EMBL/GenBank/DDBJ whole genome shotgun (WGS) entry which is preliminary data.</text>
</comment>
<organism evidence="2">
    <name type="scientific">marine sediment metagenome</name>
    <dbReference type="NCBI Taxonomy" id="412755"/>
    <lineage>
        <taxon>unclassified sequences</taxon>
        <taxon>metagenomes</taxon>
        <taxon>ecological metagenomes</taxon>
    </lineage>
</organism>
<dbReference type="Gene3D" id="3.40.50.2000">
    <property type="entry name" value="Glycogen Phosphorylase B"/>
    <property type="match status" value="1"/>
</dbReference>
<proteinExistence type="predicted"/>
<dbReference type="Pfam" id="PF00534">
    <property type="entry name" value="Glycos_transf_1"/>
    <property type="match status" value="1"/>
</dbReference>
<name>X1MP77_9ZZZZ</name>
<evidence type="ECO:0000313" key="2">
    <source>
        <dbReference type="EMBL" id="GAI33133.1"/>
    </source>
</evidence>
<dbReference type="GO" id="GO:0016757">
    <property type="term" value="F:glycosyltransferase activity"/>
    <property type="evidence" value="ECO:0007669"/>
    <property type="project" value="InterPro"/>
</dbReference>
<evidence type="ECO:0000259" key="1">
    <source>
        <dbReference type="Pfam" id="PF00534"/>
    </source>
</evidence>
<feature type="non-terminal residue" evidence="2">
    <location>
        <position position="62"/>
    </location>
</feature>
<protein>
    <recommendedName>
        <fullName evidence="1">Glycosyl transferase family 1 domain-containing protein</fullName>
    </recommendedName>
</protein>
<feature type="domain" description="Glycosyl transferase family 1" evidence="1">
    <location>
        <begin position="2"/>
        <end position="61"/>
    </location>
</feature>
<reference evidence="2" key="1">
    <citation type="journal article" date="2014" name="Front. Microbiol.">
        <title>High frequency of phylogenetically diverse reductive dehalogenase-homologous genes in deep subseafloor sedimentary metagenomes.</title>
        <authorList>
            <person name="Kawai M."/>
            <person name="Futagami T."/>
            <person name="Toyoda A."/>
            <person name="Takaki Y."/>
            <person name="Nishi S."/>
            <person name="Hori S."/>
            <person name="Arai W."/>
            <person name="Tsubouchi T."/>
            <person name="Morono Y."/>
            <person name="Uchiyama I."/>
            <person name="Ito T."/>
            <person name="Fujiyama A."/>
            <person name="Inagaki F."/>
            <person name="Takami H."/>
        </authorList>
    </citation>
    <scope>NUCLEOTIDE SEQUENCE</scope>
    <source>
        <strain evidence="2">Expedition CK06-06</strain>
    </source>
</reference>
<accession>X1MP77</accession>